<dbReference type="OMA" id="AEPRHKR"/>
<dbReference type="OrthoDB" id="10507942at2759"/>
<feature type="chain" id="PRO_5040292839" evidence="2">
    <location>
        <begin position="26"/>
        <end position="162"/>
    </location>
</feature>
<dbReference type="AlphaFoldDB" id="A0A9P6YE86"/>
<accession>A0A9P6YE86</accession>
<evidence type="ECO:0000256" key="1">
    <source>
        <dbReference type="SAM" id="MobiDB-lite"/>
    </source>
</evidence>
<dbReference type="EMBL" id="JAANIT010000681">
    <property type="protein sequence ID" value="KAG1545360.1"/>
    <property type="molecule type" value="Genomic_DNA"/>
</dbReference>
<gene>
    <name evidence="3" type="ORF">G6F51_005517</name>
</gene>
<reference evidence="3" key="1">
    <citation type="journal article" date="2020" name="Microb. Genom.">
        <title>Genetic diversity of clinical and environmental Mucorales isolates obtained from an investigation of mucormycosis cases among solid organ transplant recipients.</title>
        <authorList>
            <person name="Nguyen M.H."/>
            <person name="Kaul D."/>
            <person name="Muto C."/>
            <person name="Cheng S.J."/>
            <person name="Richter R.A."/>
            <person name="Bruno V.M."/>
            <person name="Liu G."/>
            <person name="Beyhan S."/>
            <person name="Sundermann A.J."/>
            <person name="Mounaud S."/>
            <person name="Pasculle A.W."/>
            <person name="Nierman W.C."/>
            <person name="Driscoll E."/>
            <person name="Cumbie R."/>
            <person name="Clancy C.J."/>
            <person name="Dupont C.L."/>
        </authorList>
    </citation>
    <scope>NUCLEOTIDE SEQUENCE</scope>
    <source>
        <strain evidence="3">GL16</strain>
    </source>
</reference>
<evidence type="ECO:0000256" key="2">
    <source>
        <dbReference type="SAM" id="SignalP"/>
    </source>
</evidence>
<feature type="compositionally biased region" description="Acidic residues" evidence="1">
    <location>
        <begin position="64"/>
        <end position="110"/>
    </location>
</feature>
<organism evidence="3 4">
    <name type="scientific">Rhizopus oryzae</name>
    <name type="common">Mucormycosis agent</name>
    <name type="synonym">Rhizopus arrhizus var. delemar</name>
    <dbReference type="NCBI Taxonomy" id="64495"/>
    <lineage>
        <taxon>Eukaryota</taxon>
        <taxon>Fungi</taxon>
        <taxon>Fungi incertae sedis</taxon>
        <taxon>Mucoromycota</taxon>
        <taxon>Mucoromycotina</taxon>
        <taxon>Mucoromycetes</taxon>
        <taxon>Mucorales</taxon>
        <taxon>Mucorineae</taxon>
        <taxon>Rhizopodaceae</taxon>
        <taxon>Rhizopus</taxon>
    </lineage>
</organism>
<feature type="region of interest" description="Disordered" evidence="1">
    <location>
        <begin position="49"/>
        <end position="162"/>
    </location>
</feature>
<name>A0A9P6YE86_RHIOR</name>
<proteinExistence type="predicted"/>
<keyword evidence="2" id="KW-0732">Signal</keyword>
<protein>
    <submittedName>
        <fullName evidence="3">Uncharacterized protein</fullName>
    </submittedName>
</protein>
<feature type="compositionally biased region" description="Basic and acidic residues" evidence="1">
    <location>
        <begin position="111"/>
        <end position="131"/>
    </location>
</feature>
<feature type="compositionally biased region" description="Acidic residues" evidence="1">
    <location>
        <begin position="132"/>
        <end position="162"/>
    </location>
</feature>
<evidence type="ECO:0000313" key="4">
    <source>
        <dbReference type="Proteomes" id="UP000717996"/>
    </source>
</evidence>
<feature type="signal peptide" evidence="2">
    <location>
        <begin position="1"/>
        <end position="25"/>
    </location>
</feature>
<dbReference type="Proteomes" id="UP000717996">
    <property type="component" value="Unassembled WGS sequence"/>
</dbReference>
<sequence length="162" mass="18804">MKFQFIGLGLATALIVSVIADTSAAHSIHAISRNTALISRRDGMNVPKRFASATLRRRTTEDQGKDEEEIDENEEEADENEPEEEEEEADENEVEEEEEEADENEVEEDGKDWNTARRRGIDGPLSRRKEKDEEEEDEEEEDEEEKDEEEKDEEEKDEEEKD</sequence>
<comment type="caution">
    <text evidence="3">The sequence shown here is derived from an EMBL/GenBank/DDBJ whole genome shotgun (WGS) entry which is preliminary data.</text>
</comment>
<evidence type="ECO:0000313" key="3">
    <source>
        <dbReference type="EMBL" id="KAG1545360.1"/>
    </source>
</evidence>